<sequence length="2366" mass="269887">MANDRERKAQEREKLKNIIDQWNANRLDIFWLSEPNEELEFHGAMRFYFQDAGQKVATKCIRVSSTATTTDVIETLIEKFRPDIRMLSIPEYALYEIHENGEERKLKGDERPLLVQLDWHKDDREGRFLLRRMDEKSYISSMDACDNENFKRKLSKREKKEKKKREKRERLKAAEESKKDGIAERLYSELPETSFTRSISNPEAVMRRRRQQILEKKLQQFCQEGGSDAGGTLRIFGEALNKDVPYKTLLLSTRDTASYVVKEILNKYGYDKEDPVQYCLVQTIVSHHSQSDGPDFQTNGGIREYILDDDDCPLMIQQQHNRNRGALSFHVRRRPADYQPRKRKKKAKPTKDDMGYRCDDANEKLPYLLELNPDGSESHGPPKKHRLYLNVTEVGSERSSSIGGQYLQLFGPNVQPRHCVIAHTQGIVTVTPSSRDAETYVNNMRIYETTILQNGMVVRFGKLHTFRFVDPLHDQKHGMLPDPRQHPEFIERSRREDQLSLHHHGSYETTFDADGNVETVSTHSRDERLSKKSDDALSHRSLGRESTHGRGSCDRFEQKRGNDPILPAVLEFWEDGEEAFLNAAITQLDPSQVQFKLSPTYALYMAARYRASTHFRPETTPNDRAHRLTALMNNVAAVMHQVIQDRYRDASALAFWLANTSELLHFLKQDRHLSAYTLDAQDLLAESVQLAFRSLVTCLQVELQDAMPAFLEDRDDINEEEGTTADVLAVLASAMSLLRRCRVNAALTIQMFSQLFHFINMWLFNKVVCETRTNLCTRVWGARLKRRLGRVEAWAEKQGLELAADCHLSRIVQAAHLLQAPKSNSEDLASISSLCFKLNSLQLQTLLERYQPAEDEPHIPRELIESVVKVAENTADEQARSEGREIKLEEDSDLQLPFLLPEDGYSCDIVRGVPAGLQEFLQLLIQAGYCRLTIQPTSSGYWTIYMSDQDIGRMPSGGRSPSVHSHVDDSSSWKHHEPEVATIRLQKSNNGIGLSIVAAGGADHDKLGIYIKSVVKGGAADLDGRLQAGDQLLKVDGHSLVGVNQEKAAELMTRTGPVVTLEVAKQAAIYNGLSDLLSKPSPTIQRDITLLQRQKAFGHPPCGCENYDSQTNTNQFRNFVNTNPAFRVVKQMPNLSCNKQYNYSDTGKPVLVGSEKNVIKTKTKPEHIPGLPSKFTVCPYNRALFKPRSVESLTDFYFDCPCPFCQSRMSPACVQSKEDRSALYRVMEDSEDDCSLCLLKKHHIAKEKTVQNAFTCTLCKSQQSHKCLSLENLSLFCYYQEYSNGCHCFDKNGNRKCCLKCNAINHGCLNKNEVFKEYNRKVARDIFSLLPHQRTSKFSSTETLCSSGSCAWEFSSQQTRPRRMSERDIPSRVMHENRPDSRLPTGPGQMMPPRMQGSKSVPSLNSNHDPEPSRVHANGSIRSHEVYNPAYSRTSSTASIPKASDYPDQQSRSKSANNLRQEMPGDPRLQYGNPPDDPNPPPYPGPPEGNRVVPNPHVPHSQPSLHPPPQVPSMPPSAIQEERHYQNISVYQQPPPSQQMTAQQPNPYPQHPRSVAQAHPQHPPRMLHGSQSSLSRPDPQGLQSPVDRSRPLSTLVSPREQEQYANSMGYPHPNVGPPRSPKGSQHGSVDSHYGPQSYPPPRPLHDQRDFRSADPLRPPEADTRPYPDAIPHPDMNSKPYPMNSHEYNMMHMDPRQRDILRQEAKMEEMREEVRRREDRERLVLQQQPHPMGRGTTWSLPRGPVPSARPPLDYHHGQQMTGHMHPPYPGGPPAPAPKPRPQLYTNPSLERVPRPAGYMPPLENSLPYDGNVMHPQHPPPNTNVRMQHQPPPVVSYRYGPSGYPPRGEEGMEQKLIRPQLMPDPRMATLPAKPSNISQSSRIAYEAQQHVTGHDKKEASSLLSPSPWEREEKEKISNVVTGNFYYATHVLLHKQRQEEARRARDEEIRDLESRPHLTPQQEDRLRALRLEQEFQRRAEELHGEEDDDDDEDLLDRAETRERKLKIQEDLERARQRRLEWDVQQSQTQIKLQQPQQQMSHNDEWKRQQQTLEEQEGRLRQLRLEENQRKRELEVAKSAEEKLLREARRRQDEFKTPNSIPNRPNQPPMNHQMISNNQPHIPNHQPIPNYNLEKVNQTDNSNHQDVPPPLPTSPPPIEPSYQSLYSQKPASMRNQRLNDSHLSQQNSSVGYEKQLEPPAPPARKSSYEITNQMSSMGPGNRYVPSSMRNCDNGAPHYPKKVSFHDSPMENDCDSNGNHNADTGSSQSYTLDDINEVLATPHNSQNLNTYNAGNTPGVIGSQEVYRDPRQRIEAERTLQGTNTKNPGPEKLTFKEKMKMFAQEVGEQESPKDKMKISRAQREIETNLNGS</sequence>
<dbReference type="CDD" id="cd01782">
    <property type="entry name" value="RA1_Afadin"/>
    <property type="match status" value="1"/>
</dbReference>
<proteinExistence type="predicted"/>
<dbReference type="CDD" id="cd22711">
    <property type="entry name" value="FHA_AFDN"/>
    <property type="match status" value="1"/>
</dbReference>
<dbReference type="SUPFAM" id="SSF54236">
    <property type="entry name" value="Ubiquitin-like"/>
    <property type="match status" value="2"/>
</dbReference>
<feature type="region of interest" description="Disordered" evidence="2">
    <location>
        <begin position="334"/>
        <end position="356"/>
    </location>
</feature>
<feature type="region of interest" description="Disordered" evidence="2">
    <location>
        <begin position="1941"/>
        <end position="1961"/>
    </location>
</feature>
<feature type="region of interest" description="Disordered" evidence="2">
    <location>
        <begin position="154"/>
        <end position="176"/>
    </location>
</feature>
<dbReference type="InterPro" id="IPR002710">
    <property type="entry name" value="Dilute_dom"/>
</dbReference>
<dbReference type="SUPFAM" id="SSF50156">
    <property type="entry name" value="PDZ domain-like"/>
    <property type="match status" value="1"/>
</dbReference>
<feature type="compositionally biased region" description="Polar residues" evidence="2">
    <location>
        <begin position="1397"/>
        <end position="1407"/>
    </location>
</feature>
<dbReference type="InterPro" id="IPR008984">
    <property type="entry name" value="SMAD_FHA_dom_sf"/>
</dbReference>
<dbReference type="PROSITE" id="PS50106">
    <property type="entry name" value="PDZ"/>
    <property type="match status" value="1"/>
</dbReference>
<evidence type="ECO:0000259" key="3">
    <source>
        <dbReference type="PROSITE" id="PS50106"/>
    </source>
</evidence>
<feature type="domain" description="Dilute" evidence="5">
    <location>
        <begin position="633"/>
        <end position="873"/>
    </location>
</feature>
<evidence type="ECO:0000256" key="2">
    <source>
        <dbReference type="SAM" id="MobiDB-lite"/>
    </source>
</evidence>
<feature type="region of interest" description="Disordered" evidence="2">
    <location>
        <begin position="506"/>
        <end position="560"/>
    </location>
</feature>
<evidence type="ECO:0008006" key="8">
    <source>
        <dbReference type="Google" id="ProtNLM"/>
    </source>
</evidence>
<feature type="compositionally biased region" description="Polar residues" evidence="2">
    <location>
        <begin position="2093"/>
        <end position="2117"/>
    </location>
</feature>
<feature type="region of interest" description="Disordered" evidence="2">
    <location>
        <begin position="1356"/>
        <end position="1517"/>
    </location>
</feature>
<dbReference type="GO" id="GO:0050839">
    <property type="term" value="F:cell adhesion molecule binding"/>
    <property type="evidence" value="ECO:0007669"/>
    <property type="project" value="TreeGrafter"/>
</dbReference>
<reference evidence="6 7" key="1">
    <citation type="submission" date="2024-04" db="EMBL/GenBank/DDBJ databases">
        <authorList>
            <person name="Rising A."/>
            <person name="Reimegard J."/>
            <person name="Sonavane S."/>
            <person name="Akerstrom W."/>
            <person name="Nylinder S."/>
            <person name="Hedman E."/>
            <person name="Kallberg Y."/>
        </authorList>
    </citation>
    <scope>NUCLEOTIDE SEQUENCE [LARGE SCALE GENOMIC DNA]</scope>
</reference>
<evidence type="ECO:0000259" key="4">
    <source>
        <dbReference type="PROSITE" id="PS50200"/>
    </source>
</evidence>
<evidence type="ECO:0000259" key="5">
    <source>
        <dbReference type="PROSITE" id="PS51126"/>
    </source>
</evidence>
<feature type="compositionally biased region" description="Basic and acidic residues" evidence="2">
    <location>
        <begin position="1643"/>
        <end position="1665"/>
    </location>
</feature>
<dbReference type="PANTHER" id="PTHR10398">
    <property type="entry name" value="AFADIN"/>
    <property type="match status" value="1"/>
</dbReference>
<dbReference type="InterPro" id="IPR000159">
    <property type="entry name" value="RA_dom"/>
</dbReference>
<feature type="region of interest" description="Disordered" evidence="2">
    <location>
        <begin position="2338"/>
        <end position="2366"/>
    </location>
</feature>
<feature type="compositionally biased region" description="Pro residues" evidence="2">
    <location>
        <begin position="1475"/>
        <end position="1487"/>
    </location>
</feature>
<dbReference type="GO" id="GO:0007155">
    <property type="term" value="P:cell adhesion"/>
    <property type="evidence" value="ECO:0007669"/>
    <property type="project" value="UniProtKB-KW"/>
</dbReference>
<feature type="compositionally biased region" description="Low complexity" evidence="2">
    <location>
        <begin position="2022"/>
        <end position="2035"/>
    </location>
</feature>
<dbReference type="Proteomes" id="UP001497382">
    <property type="component" value="Unassembled WGS sequence"/>
</dbReference>
<dbReference type="SMART" id="SM00228">
    <property type="entry name" value="PDZ"/>
    <property type="match status" value="1"/>
</dbReference>
<keyword evidence="7" id="KW-1185">Reference proteome</keyword>
<dbReference type="InterPro" id="IPR036034">
    <property type="entry name" value="PDZ_sf"/>
</dbReference>
<dbReference type="PANTHER" id="PTHR10398:SF2">
    <property type="entry name" value="AFADIN"/>
    <property type="match status" value="1"/>
</dbReference>
<feature type="compositionally biased region" description="Pro residues" evidence="2">
    <location>
        <begin position="1505"/>
        <end position="1515"/>
    </location>
</feature>
<name>A0AAV2B1I9_9ARAC</name>
<gene>
    <name evidence="6" type="ORF">LARSCL_LOCUS16292</name>
</gene>
<dbReference type="EMBL" id="CAXIEN010000259">
    <property type="protein sequence ID" value="CAL1290126.1"/>
    <property type="molecule type" value="Genomic_DNA"/>
</dbReference>
<accession>A0AAV2B1I9</accession>
<feature type="compositionally biased region" description="Basic and acidic residues" evidence="2">
    <location>
        <begin position="2344"/>
        <end position="2360"/>
    </location>
</feature>
<dbReference type="FunFam" id="2.30.42.10:FF:000032">
    <property type="entry name" value="Afadin isoform A"/>
    <property type="match status" value="1"/>
</dbReference>
<evidence type="ECO:0000256" key="1">
    <source>
        <dbReference type="ARBA" id="ARBA00022889"/>
    </source>
</evidence>
<feature type="compositionally biased region" description="Basic and acidic residues" evidence="2">
    <location>
        <begin position="523"/>
        <end position="560"/>
    </location>
</feature>
<protein>
    <recommendedName>
        <fullName evidence="8">Afadin</fullName>
    </recommendedName>
</protein>
<evidence type="ECO:0000313" key="7">
    <source>
        <dbReference type="Proteomes" id="UP001497382"/>
    </source>
</evidence>
<dbReference type="InterPro" id="IPR001478">
    <property type="entry name" value="PDZ"/>
</dbReference>
<dbReference type="Pfam" id="PF00788">
    <property type="entry name" value="RA"/>
    <property type="match status" value="2"/>
</dbReference>
<feature type="region of interest" description="Disordered" evidence="2">
    <location>
        <begin position="2022"/>
        <end position="2049"/>
    </location>
</feature>
<dbReference type="PROSITE" id="PS50200">
    <property type="entry name" value="RA"/>
    <property type="match status" value="2"/>
</dbReference>
<dbReference type="Pfam" id="PF01843">
    <property type="entry name" value="DIL"/>
    <property type="match status" value="1"/>
</dbReference>
<feature type="compositionally biased region" description="Pro residues" evidence="2">
    <location>
        <begin position="1765"/>
        <end position="1779"/>
    </location>
</feature>
<dbReference type="SUPFAM" id="SSF49879">
    <property type="entry name" value="SMAD/FHA domain"/>
    <property type="match status" value="1"/>
</dbReference>
<feature type="compositionally biased region" description="Polar residues" evidence="2">
    <location>
        <begin position="2204"/>
        <end position="2214"/>
    </location>
</feature>
<dbReference type="PROSITE" id="PS51126">
    <property type="entry name" value="DILUTE"/>
    <property type="match status" value="1"/>
</dbReference>
<dbReference type="SMART" id="SM00314">
    <property type="entry name" value="RA"/>
    <property type="match status" value="2"/>
</dbReference>
<evidence type="ECO:0000313" key="6">
    <source>
        <dbReference type="EMBL" id="CAL1290126.1"/>
    </source>
</evidence>
<feature type="compositionally biased region" description="Basic residues" evidence="2">
    <location>
        <begin position="154"/>
        <end position="167"/>
    </location>
</feature>
<dbReference type="InterPro" id="IPR029071">
    <property type="entry name" value="Ubiquitin-like_domsf"/>
</dbReference>
<dbReference type="CDD" id="cd06789">
    <property type="entry name" value="PDZ_AFDN-like"/>
    <property type="match status" value="1"/>
</dbReference>
<dbReference type="Pfam" id="PF00498">
    <property type="entry name" value="FHA"/>
    <property type="match status" value="1"/>
</dbReference>
<dbReference type="InterPro" id="IPR028842">
    <property type="entry name" value="Afadin"/>
</dbReference>
<dbReference type="InterPro" id="IPR037977">
    <property type="entry name" value="CBD_Afadin"/>
</dbReference>
<feature type="domain" description="PDZ" evidence="3">
    <location>
        <begin position="982"/>
        <end position="1067"/>
    </location>
</feature>
<dbReference type="Gene3D" id="2.60.200.20">
    <property type="match status" value="1"/>
</dbReference>
<feature type="region of interest" description="Disordered" evidence="2">
    <location>
        <begin position="2084"/>
        <end position="2264"/>
    </location>
</feature>
<dbReference type="Pfam" id="PF00595">
    <property type="entry name" value="PDZ"/>
    <property type="match status" value="1"/>
</dbReference>
<feature type="compositionally biased region" description="Basic and acidic residues" evidence="2">
    <location>
        <begin position="1363"/>
        <end position="1381"/>
    </location>
</feature>
<feature type="domain" description="Ras-associating" evidence="4">
    <location>
        <begin position="229"/>
        <end position="336"/>
    </location>
</feature>
<keyword evidence="1" id="KW-0130">Cell adhesion</keyword>
<dbReference type="GO" id="GO:0007165">
    <property type="term" value="P:signal transduction"/>
    <property type="evidence" value="ECO:0007669"/>
    <property type="project" value="InterPro"/>
</dbReference>
<feature type="compositionally biased region" description="Polar residues" evidence="2">
    <location>
        <begin position="2131"/>
        <end position="2141"/>
    </location>
</feature>
<dbReference type="CDD" id="cd01781">
    <property type="entry name" value="RA2_Afadin"/>
    <property type="match status" value="1"/>
</dbReference>
<feature type="region of interest" description="Disordered" evidence="2">
    <location>
        <begin position="1532"/>
        <end position="1686"/>
    </location>
</feature>
<dbReference type="CDD" id="cd15471">
    <property type="entry name" value="Myo5p-like_CBD_afadin"/>
    <property type="match status" value="1"/>
</dbReference>
<feature type="compositionally biased region" description="Polar residues" evidence="2">
    <location>
        <begin position="1447"/>
        <end position="1460"/>
    </location>
</feature>
<dbReference type="FunFam" id="3.10.20.90:FF:000025">
    <property type="entry name" value="Afadin, adherens junction formation factor"/>
    <property type="match status" value="1"/>
</dbReference>
<feature type="compositionally biased region" description="Polar residues" evidence="2">
    <location>
        <begin position="2250"/>
        <end position="2264"/>
    </location>
</feature>
<feature type="region of interest" description="Disordered" evidence="2">
    <location>
        <begin position="1729"/>
        <end position="1803"/>
    </location>
</feature>
<feature type="domain" description="Ras-associating" evidence="4">
    <location>
        <begin position="41"/>
        <end position="135"/>
    </location>
</feature>
<dbReference type="Gene3D" id="3.10.20.90">
    <property type="entry name" value="Phosphatidylinositol 3-kinase Catalytic Subunit, Chain A, domain 1"/>
    <property type="match status" value="2"/>
</dbReference>
<feature type="compositionally biased region" description="Polar residues" evidence="2">
    <location>
        <begin position="2157"/>
        <end position="2186"/>
    </location>
</feature>
<dbReference type="GO" id="GO:0005912">
    <property type="term" value="C:adherens junction"/>
    <property type="evidence" value="ECO:0007669"/>
    <property type="project" value="TreeGrafter"/>
</dbReference>
<comment type="caution">
    <text evidence="6">The sequence shown here is derived from an EMBL/GenBank/DDBJ whole genome shotgun (WGS) entry which is preliminary data.</text>
</comment>
<feature type="region of interest" description="Disordered" evidence="2">
    <location>
        <begin position="1888"/>
        <end position="1909"/>
    </location>
</feature>
<dbReference type="Gene3D" id="2.30.42.10">
    <property type="match status" value="1"/>
</dbReference>
<organism evidence="6 7">
    <name type="scientific">Larinioides sclopetarius</name>
    <dbReference type="NCBI Taxonomy" id="280406"/>
    <lineage>
        <taxon>Eukaryota</taxon>
        <taxon>Metazoa</taxon>
        <taxon>Ecdysozoa</taxon>
        <taxon>Arthropoda</taxon>
        <taxon>Chelicerata</taxon>
        <taxon>Arachnida</taxon>
        <taxon>Araneae</taxon>
        <taxon>Araneomorphae</taxon>
        <taxon>Entelegynae</taxon>
        <taxon>Araneoidea</taxon>
        <taxon>Araneidae</taxon>
        <taxon>Larinioides</taxon>
    </lineage>
</organism>
<feature type="compositionally biased region" description="Polar residues" evidence="2">
    <location>
        <begin position="1532"/>
        <end position="1545"/>
    </location>
</feature>
<dbReference type="SMART" id="SM01132">
    <property type="entry name" value="DIL"/>
    <property type="match status" value="1"/>
</dbReference>
<dbReference type="InterPro" id="IPR000253">
    <property type="entry name" value="FHA_dom"/>
</dbReference>
<dbReference type="GO" id="GO:0032880">
    <property type="term" value="P:regulation of protein localization"/>
    <property type="evidence" value="ECO:0007669"/>
    <property type="project" value="TreeGrafter"/>
</dbReference>
<feature type="compositionally biased region" description="Pro residues" evidence="2">
    <location>
        <begin position="2143"/>
        <end position="2155"/>
    </location>
</feature>